<dbReference type="AlphaFoldDB" id="X0TYD4"/>
<dbReference type="EMBL" id="BARS01015678">
    <property type="protein sequence ID" value="GAF93147.1"/>
    <property type="molecule type" value="Genomic_DNA"/>
</dbReference>
<evidence type="ECO:0000313" key="2">
    <source>
        <dbReference type="EMBL" id="GAF93147.1"/>
    </source>
</evidence>
<name>X0TYD4_9ZZZZ</name>
<comment type="caution">
    <text evidence="2">The sequence shown here is derived from an EMBL/GenBank/DDBJ whole genome shotgun (WGS) entry which is preliminary data.</text>
</comment>
<protein>
    <submittedName>
        <fullName evidence="2">Uncharacterized protein</fullName>
    </submittedName>
</protein>
<accession>X0TYD4</accession>
<feature type="non-terminal residue" evidence="2">
    <location>
        <position position="168"/>
    </location>
</feature>
<proteinExistence type="predicted"/>
<organism evidence="2">
    <name type="scientific">marine sediment metagenome</name>
    <dbReference type="NCBI Taxonomy" id="412755"/>
    <lineage>
        <taxon>unclassified sequences</taxon>
        <taxon>metagenomes</taxon>
        <taxon>ecological metagenomes</taxon>
    </lineage>
</organism>
<reference evidence="2" key="1">
    <citation type="journal article" date="2014" name="Front. Microbiol.">
        <title>High frequency of phylogenetically diverse reductive dehalogenase-homologous genes in deep subseafloor sedimentary metagenomes.</title>
        <authorList>
            <person name="Kawai M."/>
            <person name="Futagami T."/>
            <person name="Toyoda A."/>
            <person name="Takaki Y."/>
            <person name="Nishi S."/>
            <person name="Hori S."/>
            <person name="Arai W."/>
            <person name="Tsubouchi T."/>
            <person name="Morono Y."/>
            <person name="Uchiyama I."/>
            <person name="Ito T."/>
            <person name="Fujiyama A."/>
            <person name="Inagaki F."/>
            <person name="Takami H."/>
        </authorList>
    </citation>
    <scope>NUCLEOTIDE SEQUENCE</scope>
    <source>
        <strain evidence="2">Expedition CK06-06</strain>
    </source>
</reference>
<sequence length="168" mass="17890">MTGPIESSDKDINLSPAGSIESQIQRLSDSGATAVQKRELAMQISRTQGNQHLQRVVASLREVGTTVTQPALGPDTAARDVVTDAEQRTGSPRTWPGLPQEQYPDVIEAIRNDDQEGAVRELATAVGLPLNRITLQVVDQLGIAGVPGVPTGVGLEIPYVMVTPQCSR</sequence>
<gene>
    <name evidence="2" type="ORF">S01H1_25904</name>
</gene>
<feature type="region of interest" description="Disordered" evidence="1">
    <location>
        <begin position="1"/>
        <end position="31"/>
    </location>
</feature>
<evidence type="ECO:0000256" key="1">
    <source>
        <dbReference type="SAM" id="MobiDB-lite"/>
    </source>
</evidence>
<feature type="compositionally biased region" description="Polar residues" evidence="1">
    <location>
        <begin position="20"/>
        <end position="31"/>
    </location>
</feature>